<dbReference type="SUPFAM" id="SSF48452">
    <property type="entry name" value="TPR-like"/>
    <property type="match status" value="2"/>
</dbReference>
<dbReference type="InterPro" id="IPR026992">
    <property type="entry name" value="DIOX_N"/>
</dbReference>
<dbReference type="Pfam" id="PF13374">
    <property type="entry name" value="TPR_10"/>
    <property type="match status" value="5"/>
</dbReference>
<name>A0A4S4LIE9_9AGAM</name>
<proteinExistence type="predicted"/>
<gene>
    <name evidence="2" type="ORF">EW146_g8164</name>
</gene>
<evidence type="ECO:0000313" key="2">
    <source>
        <dbReference type="EMBL" id="THH11088.1"/>
    </source>
</evidence>
<dbReference type="InterPro" id="IPR044861">
    <property type="entry name" value="IPNS-like_FE2OG_OXY"/>
</dbReference>
<organism evidence="2 3">
    <name type="scientific">Bondarzewia mesenterica</name>
    <dbReference type="NCBI Taxonomy" id="1095465"/>
    <lineage>
        <taxon>Eukaryota</taxon>
        <taxon>Fungi</taxon>
        <taxon>Dikarya</taxon>
        <taxon>Basidiomycota</taxon>
        <taxon>Agaricomycotina</taxon>
        <taxon>Agaricomycetes</taxon>
        <taxon>Russulales</taxon>
        <taxon>Bondarzewiaceae</taxon>
        <taxon>Bondarzewia</taxon>
    </lineage>
</organism>
<comment type="caution">
    <text evidence="2">The sequence shown here is derived from an EMBL/GenBank/DDBJ whole genome shotgun (WGS) entry which is preliminary data.</text>
</comment>
<dbReference type="Gene3D" id="2.60.120.330">
    <property type="entry name" value="B-lactam Antibiotic, Isopenicillin N Synthase, Chain"/>
    <property type="match status" value="1"/>
</dbReference>
<dbReference type="InterPro" id="IPR027443">
    <property type="entry name" value="IPNS-like_sf"/>
</dbReference>
<reference evidence="2 3" key="1">
    <citation type="submission" date="2019-02" db="EMBL/GenBank/DDBJ databases">
        <title>Genome sequencing of the rare red list fungi Bondarzewia mesenterica.</title>
        <authorList>
            <person name="Buettner E."/>
            <person name="Kellner H."/>
        </authorList>
    </citation>
    <scope>NUCLEOTIDE SEQUENCE [LARGE SCALE GENOMIC DNA]</scope>
    <source>
        <strain evidence="2 3">DSM 108281</strain>
    </source>
</reference>
<dbReference type="SUPFAM" id="SSF51197">
    <property type="entry name" value="Clavaminate synthase-like"/>
    <property type="match status" value="1"/>
</dbReference>
<keyword evidence="3" id="KW-1185">Reference proteome</keyword>
<dbReference type="PANTHER" id="PTHR46082">
    <property type="entry name" value="ATP/GTP-BINDING PROTEIN-RELATED"/>
    <property type="match status" value="1"/>
</dbReference>
<dbReference type="Gene3D" id="1.25.40.10">
    <property type="entry name" value="Tetratricopeptide repeat domain"/>
    <property type="match status" value="2"/>
</dbReference>
<dbReference type="Pfam" id="PF03171">
    <property type="entry name" value="2OG-FeII_Oxy"/>
    <property type="match status" value="1"/>
</dbReference>
<dbReference type="InterPro" id="IPR053137">
    <property type="entry name" value="NLR-like"/>
</dbReference>
<evidence type="ECO:0000259" key="1">
    <source>
        <dbReference type="PROSITE" id="PS51471"/>
    </source>
</evidence>
<protein>
    <recommendedName>
        <fullName evidence="1">Fe2OG dioxygenase domain-containing protein</fullName>
    </recommendedName>
</protein>
<dbReference type="PROSITE" id="PS51471">
    <property type="entry name" value="FE2OG_OXY"/>
    <property type="match status" value="1"/>
</dbReference>
<dbReference type="InterPro" id="IPR011990">
    <property type="entry name" value="TPR-like_helical_dom_sf"/>
</dbReference>
<dbReference type="InterPro" id="IPR005123">
    <property type="entry name" value="Oxoglu/Fe-dep_dioxygenase_dom"/>
</dbReference>
<dbReference type="OrthoDB" id="288590at2759"/>
<dbReference type="Proteomes" id="UP000310158">
    <property type="component" value="Unassembled WGS sequence"/>
</dbReference>
<feature type="domain" description="Fe2OG dioxygenase" evidence="1">
    <location>
        <begin position="215"/>
        <end position="330"/>
    </location>
</feature>
<dbReference type="AlphaFoldDB" id="A0A4S4LIE9"/>
<dbReference type="EMBL" id="SGPL01000533">
    <property type="protein sequence ID" value="THH11088.1"/>
    <property type="molecule type" value="Genomic_DNA"/>
</dbReference>
<dbReference type="Pfam" id="PF14226">
    <property type="entry name" value="DIOX_N"/>
    <property type="match status" value="1"/>
</dbReference>
<accession>A0A4S4LIE9</accession>
<dbReference type="PANTHER" id="PTHR46082:SF11">
    <property type="entry name" value="AAA+ ATPASE DOMAIN-CONTAINING PROTEIN-RELATED"/>
    <property type="match status" value="1"/>
</dbReference>
<evidence type="ECO:0000313" key="3">
    <source>
        <dbReference type="Proteomes" id="UP000310158"/>
    </source>
</evidence>
<sequence>MSYLKVSQNLLRAANATRFTSCSLSKRGLATVAPDDSFRIPLIDFSKYRQATSLSEKRKVADEVVNGFKDVGFIYLEGHGIPDATLSIGRQSADFFRLPTEAKLKLSWEDPRSNRGYVRVGRERTTQSADSVEIAKLRATAPDSKESMEIGRDWDKTWKNQWPQECDTPGFKQTMLDFFQVFSLTCHDLHVLVMRSIALGLDLEESYFDKKIDQQFHNLRLLSYPPIKTSLLQKDGQARAGAHSDYGSLTLLFQDSVGGLEVQNPHTKVFQPAKPIEGAIVINAGDLLARWSNDVLRSTLHRVVAPPAKKISDNEAMTPARQSIAFFCNPNGDANIECLPKLLRPGEGKEVPDGAHRGIYRALHVFRLDLSAPPQLTAHGPDIEHHRSFRLEKGLEYSRSTAHSIIMDGVDPLITLALSDLPTLAVDEVPNLDDYCAICLMTYRAIFEKAESLEQVVMQTIRRVLGEEHPDTLTTMANTAETYRALGRLEEVESLLGVVIKTSRRVLGEDHPDTLLAINNLAMTYWKQGRWNEAESLEVVVMETSRRVLGESHPDSLLAMNNLAMIFWKQDRWQEAESLEAVVMETRRRVLGEDHPDTLSAMANHALTFSKQDRWKEAESLQLVVMETRRRMPGEQHSDTLLAISNLMETYRALSRLEEAEQLEEEAKNHPHYT</sequence>
<dbReference type="PRINTS" id="PR00682">
    <property type="entry name" value="IPNSYNTHASE"/>
</dbReference>